<reference evidence="4" key="1">
    <citation type="submission" date="2021-04" db="EMBL/GenBank/DDBJ databases">
        <title>Genome sequence of Woronichinia naegeliana from Washington state freshwater lake bloom.</title>
        <authorList>
            <person name="Dreher T.W."/>
        </authorList>
    </citation>
    <scope>NUCLEOTIDE SEQUENCE</scope>
    <source>
        <strain evidence="4">WA131</strain>
    </source>
</reference>
<keyword evidence="2" id="KW-1133">Transmembrane helix</keyword>
<keyword evidence="2" id="KW-0812">Transmembrane</keyword>
<dbReference type="AlphaFoldDB" id="A0A977L1E4"/>
<name>A0A977L1E4_9CYAN</name>
<feature type="compositionally biased region" description="Low complexity" evidence="1">
    <location>
        <begin position="457"/>
        <end position="480"/>
    </location>
</feature>
<dbReference type="PANTHER" id="PTHR34675:SF1">
    <property type="entry name" value="PROTEIN TRIGALACTOSYLDIACYLGLYCEROL 2, CHLOROPLASTIC"/>
    <property type="match status" value="1"/>
</dbReference>
<dbReference type="InterPro" id="IPR003399">
    <property type="entry name" value="Mce/MlaD"/>
</dbReference>
<organism evidence="4">
    <name type="scientific">Woronichinia naegeliana WA131</name>
    <dbReference type="NCBI Taxonomy" id="2824559"/>
    <lineage>
        <taxon>Bacteria</taxon>
        <taxon>Bacillati</taxon>
        <taxon>Cyanobacteriota</taxon>
        <taxon>Cyanophyceae</taxon>
        <taxon>Synechococcales</taxon>
        <taxon>Coelosphaeriaceae</taxon>
        <taxon>Woronichinia</taxon>
    </lineage>
</organism>
<gene>
    <name evidence="4" type="ORF">KA717_15235</name>
</gene>
<dbReference type="Pfam" id="PF02470">
    <property type="entry name" value="MlaD"/>
    <property type="match status" value="1"/>
</dbReference>
<accession>A0A977L1E4</accession>
<feature type="region of interest" description="Disordered" evidence="1">
    <location>
        <begin position="437"/>
        <end position="519"/>
    </location>
</feature>
<keyword evidence="2" id="KW-0472">Membrane</keyword>
<evidence type="ECO:0000256" key="1">
    <source>
        <dbReference type="SAM" id="MobiDB-lite"/>
    </source>
</evidence>
<dbReference type="EMBL" id="CP073041">
    <property type="protein sequence ID" value="UXE63796.1"/>
    <property type="molecule type" value="Genomic_DNA"/>
</dbReference>
<feature type="compositionally biased region" description="Polar residues" evidence="1">
    <location>
        <begin position="439"/>
        <end position="451"/>
    </location>
</feature>
<dbReference type="InterPro" id="IPR039342">
    <property type="entry name" value="TGD2-like"/>
</dbReference>
<feature type="compositionally biased region" description="Polar residues" evidence="1">
    <location>
        <begin position="499"/>
        <end position="519"/>
    </location>
</feature>
<protein>
    <submittedName>
        <fullName evidence="4">MlaD family protein</fullName>
    </submittedName>
</protein>
<evidence type="ECO:0000256" key="2">
    <source>
        <dbReference type="SAM" id="Phobius"/>
    </source>
</evidence>
<dbReference type="PANTHER" id="PTHR34675">
    <property type="entry name" value="PROTEIN TRIGALACTOSYLDIACYLGLYCEROL 2, CHLOROPLASTIC"/>
    <property type="match status" value="1"/>
</dbReference>
<evidence type="ECO:0000313" key="4">
    <source>
        <dbReference type="EMBL" id="UXE63796.1"/>
    </source>
</evidence>
<sequence length="519" mass="56215">MTMLRPRTVREGSVGLFALLGLIVLGGVAIWLRGGGFGTPSYRIFVDFDDASGLQVGAPVRFRGVAIGKIAALSPSSNGIEAALDIASTQLKIPRDSLIQVSRYGLIGEASIDIMPQRKLTEKELALNPTSQDCLKLQQIFCHNERFQGEAGAQLMTSLTQLSKVYSNPEFVGNLNSTARNAALAANRIARMSDEIALLSKTARYQISGVSNTTKAIAGAAHSANQLTQNLNQIVSLNQSSISKTIRDSAQLMQNLNLLVLENRSHVTQTLTSIQGTSQEIQNLSRRLEGSVQLLDNGLVSVNRGLNAIDTDKLAKNLEIVLNNAAETSKNLQEISKQFNDPTILLTIQKTLDSARVTFENTQKITSDVEQVTGDPTFRNNLRKLVDGLGNLVSSTEALQQQLYADQMLKNTSLQLQYQIDVQQRLVLWQNPRFANPSAPATVSTLPTTKMPTAEVPARSRSLPSASPLNSLPKPPLALNQEGSSTTLTAPNALPVPSEISQAASPRSMARNSRQQRVN</sequence>
<feature type="transmembrane region" description="Helical" evidence="2">
    <location>
        <begin position="12"/>
        <end position="32"/>
    </location>
</feature>
<proteinExistence type="predicted"/>
<evidence type="ECO:0000259" key="3">
    <source>
        <dbReference type="Pfam" id="PF02470"/>
    </source>
</evidence>
<dbReference type="KEGG" id="wna:KA717_15235"/>
<feature type="compositionally biased region" description="Polar residues" evidence="1">
    <location>
        <begin position="481"/>
        <end position="490"/>
    </location>
</feature>
<feature type="domain" description="Mce/MlaD" evidence="3">
    <location>
        <begin position="41"/>
        <end position="116"/>
    </location>
</feature>
<dbReference type="Proteomes" id="UP001065613">
    <property type="component" value="Chromosome"/>
</dbReference>